<feature type="transmembrane region" description="Helical" evidence="6">
    <location>
        <begin position="56"/>
        <end position="77"/>
    </location>
</feature>
<feature type="transmembrane region" description="Helical" evidence="6">
    <location>
        <begin position="183"/>
        <end position="206"/>
    </location>
</feature>
<dbReference type="RefSeq" id="WP_073209579.1">
    <property type="nucleotide sequence ID" value="NZ_FRCL01000009.1"/>
</dbReference>
<evidence type="ECO:0000256" key="5">
    <source>
        <dbReference type="ARBA" id="ARBA00023136"/>
    </source>
</evidence>
<keyword evidence="5 6" id="KW-0472">Membrane</keyword>
<feature type="transmembrane region" description="Helical" evidence="6">
    <location>
        <begin position="304"/>
        <end position="325"/>
    </location>
</feature>
<keyword evidence="3 6" id="KW-0812">Transmembrane</keyword>
<dbReference type="GO" id="GO:0005886">
    <property type="term" value="C:plasma membrane"/>
    <property type="evidence" value="ECO:0007669"/>
    <property type="project" value="UniProtKB-SubCell"/>
</dbReference>
<feature type="transmembrane region" description="Helical" evidence="6">
    <location>
        <begin position="158"/>
        <end position="177"/>
    </location>
</feature>
<evidence type="ECO:0000256" key="3">
    <source>
        <dbReference type="ARBA" id="ARBA00022692"/>
    </source>
</evidence>
<dbReference type="OrthoDB" id="9769862at2"/>
<feature type="transmembrane region" description="Helical" evidence="6">
    <location>
        <begin position="125"/>
        <end position="146"/>
    </location>
</feature>
<evidence type="ECO:0000256" key="6">
    <source>
        <dbReference type="SAM" id="Phobius"/>
    </source>
</evidence>
<feature type="transmembrane region" description="Helical" evidence="6">
    <location>
        <begin position="345"/>
        <end position="365"/>
    </location>
</feature>
<dbReference type="STRING" id="178356.SAMN05216269_10925"/>
<dbReference type="PANTHER" id="PTHR30250:SF30">
    <property type="entry name" value="LIPID III FLIPPASE"/>
    <property type="match status" value="1"/>
</dbReference>
<proteinExistence type="predicted"/>
<feature type="transmembrane region" description="Helical" evidence="6">
    <location>
        <begin position="372"/>
        <end position="393"/>
    </location>
</feature>
<dbReference type="Pfam" id="PF13440">
    <property type="entry name" value="Polysacc_synt_3"/>
    <property type="match status" value="1"/>
</dbReference>
<evidence type="ECO:0000256" key="4">
    <source>
        <dbReference type="ARBA" id="ARBA00022989"/>
    </source>
</evidence>
<evidence type="ECO:0000256" key="1">
    <source>
        <dbReference type="ARBA" id="ARBA00004651"/>
    </source>
</evidence>
<dbReference type="GO" id="GO:0009246">
    <property type="term" value="P:enterobacterial common antigen biosynthetic process"/>
    <property type="evidence" value="ECO:0007669"/>
    <property type="project" value="InterPro"/>
</dbReference>
<protein>
    <submittedName>
        <fullName evidence="7">Polysaccharide transporter, PST family/antigen flippase</fullName>
    </submittedName>
</protein>
<dbReference type="InterPro" id="IPR044550">
    <property type="entry name" value="WzxE"/>
</dbReference>
<evidence type="ECO:0000313" key="8">
    <source>
        <dbReference type="Proteomes" id="UP000184092"/>
    </source>
</evidence>
<accession>A0A1M7MRY3</accession>
<comment type="subcellular location">
    <subcellularLocation>
        <location evidence="1">Cell membrane</location>
        <topology evidence="1">Multi-pass membrane protein</topology>
    </subcellularLocation>
</comment>
<dbReference type="InterPro" id="IPR050833">
    <property type="entry name" value="Poly_Biosynth_Transport"/>
</dbReference>
<keyword evidence="2" id="KW-1003">Cell membrane</keyword>
<dbReference type="AlphaFoldDB" id="A0A1M7MRY3"/>
<gene>
    <name evidence="7" type="ORF">SAMN05216269_10925</name>
</gene>
<name>A0A1M7MRY3_9FLAO</name>
<feature type="transmembrane region" description="Helical" evidence="6">
    <location>
        <begin position="399"/>
        <end position="424"/>
    </location>
</feature>
<dbReference type="EMBL" id="FRCL01000009">
    <property type="protein sequence ID" value="SHM93854.1"/>
    <property type="molecule type" value="Genomic_DNA"/>
</dbReference>
<evidence type="ECO:0000256" key="2">
    <source>
        <dbReference type="ARBA" id="ARBA00022475"/>
    </source>
</evidence>
<evidence type="ECO:0000313" key="7">
    <source>
        <dbReference type="EMBL" id="SHM93854.1"/>
    </source>
</evidence>
<keyword evidence="4 6" id="KW-1133">Transmembrane helix</keyword>
<feature type="transmembrane region" description="Helical" evidence="6">
    <location>
        <begin position="89"/>
        <end position="113"/>
    </location>
</feature>
<dbReference type="PANTHER" id="PTHR30250">
    <property type="entry name" value="PST FAMILY PREDICTED COLANIC ACID TRANSPORTER"/>
    <property type="match status" value="1"/>
</dbReference>
<sequence length="436" mass="49641">MIKVIKEQFKSEIVKTGLIFGTSTFIKLLSGLVIAKLIVLSVGLNGFGVISQFQSLMNILLVFAGGGISNGVMKYVSEHRNSDIKELNLILKTSTFIILIFGLVIGSLLIVFSKNLSIYLFQSSKYSHIIIILAIVQFFIGFNNFFQSVINGYREVKSFAISSILGSIVGLVFVYFLSISKDISLLMIGQVLFGFFSSFFCIFFLVNKSYYKTLSFKPFFYKNKSKLLFKYTLMLLVTVSTLPIAQILIRNLIGTKFGWDSVGKWQGVMKISDAYLQFITIILANYFFPKLAELQSKALIKNEVFKTLTFIVPITILISICIFTFKKYIILILYSHSFLGIDDFFTFQLIGDIFKVAAYTIIFVAAAKGLTLVYIFAEIFQSLCLVLFSYFFIDSYGPIGVTFAYALTYFIYLIFSLVILYIFLKTNFFERKFNLW</sequence>
<dbReference type="Proteomes" id="UP000184092">
    <property type="component" value="Unassembled WGS sequence"/>
</dbReference>
<reference evidence="8" key="1">
    <citation type="submission" date="2016-11" db="EMBL/GenBank/DDBJ databases">
        <authorList>
            <person name="Varghese N."/>
            <person name="Submissions S."/>
        </authorList>
    </citation>
    <scope>NUCLEOTIDE SEQUENCE [LARGE SCALE GENOMIC DNA]</scope>
    <source>
        <strain evidence="8">CGMCC 1.2749</strain>
    </source>
</reference>
<keyword evidence="8" id="KW-1185">Reference proteome</keyword>
<feature type="transmembrane region" description="Helical" evidence="6">
    <location>
        <begin position="227"/>
        <end position="249"/>
    </location>
</feature>
<dbReference type="CDD" id="cd13125">
    <property type="entry name" value="MATE_like_10"/>
    <property type="match status" value="1"/>
</dbReference>
<organism evidence="7 8">
    <name type="scientific">Flavobacterium xinjiangense</name>
    <dbReference type="NCBI Taxonomy" id="178356"/>
    <lineage>
        <taxon>Bacteria</taxon>
        <taxon>Pseudomonadati</taxon>
        <taxon>Bacteroidota</taxon>
        <taxon>Flavobacteriia</taxon>
        <taxon>Flavobacteriales</taxon>
        <taxon>Flavobacteriaceae</taxon>
        <taxon>Flavobacterium</taxon>
    </lineage>
</organism>
<feature type="transmembrane region" description="Helical" evidence="6">
    <location>
        <begin position="274"/>
        <end position="292"/>
    </location>
</feature>